<keyword evidence="4" id="KW-1185">Reference proteome</keyword>
<accession>A0ABT6MDY7</accession>
<feature type="compositionally biased region" description="Gly residues" evidence="1">
    <location>
        <begin position="416"/>
        <end position="425"/>
    </location>
</feature>
<proteinExistence type="predicted"/>
<dbReference type="EMBL" id="JARXVC010000010">
    <property type="protein sequence ID" value="MDH6282522.1"/>
    <property type="molecule type" value="Genomic_DNA"/>
</dbReference>
<dbReference type="Pfam" id="PF16670">
    <property type="entry name" value="PI-PLC-C1"/>
    <property type="match status" value="1"/>
</dbReference>
<dbReference type="InterPro" id="IPR017946">
    <property type="entry name" value="PLC-like_Pdiesterase_TIM-brl"/>
</dbReference>
<sequence length="425" mass="46243">MRRPEHRSRLRWVARAAVLATLSTVVASAAIPSSSASVPYPLDDTLRLNQIQTLGTHNSYHPGLIPEGIPPSMGTQYPIEQIKMALDYQHKPLAEQLNRLGVRHVELDVNADPEGGRFAEAPMLAEVGAPTHMADPAWAEPGLKVFHVPQVDQRTTCVKFTACLGELRQWSAQNPGHAPIMVFVEFKDIDLMRTYPNPPMPQWGPADYDRVDAEVRSVLSDDQIITPDDVKGDYRTLEAAVLDNHWPTLAASRGKFMFVNCNCLAGDRHRRDYLRPDGSLSGRVMFPTSQPGNPDAAVILADESVQNADRIRDLVKAGYMVRTRSDINTVEARMNNTAARDAAFASGAQFVSTDYPEPDPRLHNNYSVQVPGGTPARCNPVNAPANCKPEDIENPAFLQIPSGGGSSSASSSGWGSLAGGSLFGS</sequence>
<dbReference type="InterPro" id="IPR032075">
    <property type="entry name" value="PI-PLC-C1"/>
</dbReference>
<evidence type="ECO:0008006" key="5">
    <source>
        <dbReference type="Google" id="ProtNLM"/>
    </source>
</evidence>
<evidence type="ECO:0000313" key="3">
    <source>
        <dbReference type="EMBL" id="MDH6282522.1"/>
    </source>
</evidence>
<dbReference type="Gene3D" id="3.20.20.190">
    <property type="entry name" value="Phosphatidylinositol (PI) phosphodiesterase"/>
    <property type="match status" value="1"/>
</dbReference>
<name>A0ABT6MDY7_9NOCA</name>
<evidence type="ECO:0000313" key="4">
    <source>
        <dbReference type="Proteomes" id="UP001160334"/>
    </source>
</evidence>
<evidence type="ECO:0000256" key="1">
    <source>
        <dbReference type="SAM" id="MobiDB-lite"/>
    </source>
</evidence>
<feature type="region of interest" description="Disordered" evidence="1">
    <location>
        <begin position="395"/>
        <end position="425"/>
    </location>
</feature>
<dbReference type="Proteomes" id="UP001160334">
    <property type="component" value="Unassembled WGS sequence"/>
</dbReference>
<dbReference type="CDD" id="cd08589">
    <property type="entry name" value="PI-PLCc_SaPLC1_like"/>
    <property type="match status" value="1"/>
</dbReference>
<dbReference type="SUPFAM" id="SSF51695">
    <property type="entry name" value="PLC-like phosphodiesterases"/>
    <property type="match status" value="1"/>
</dbReference>
<reference evidence="3 4" key="1">
    <citation type="submission" date="2023-04" db="EMBL/GenBank/DDBJ databases">
        <title>Forest soil microbial communities from Buena Vista Peninsula, Colon Province, Panama.</title>
        <authorList>
            <person name="Bouskill N."/>
        </authorList>
    </citation>
    <scope>NUCLEOTIDE SEQUENCE [LARGE SCALE GENOMIC DNA]</scope>
    <source>
        <strain evidence="3 4">CFH S0262</strain>
    </source>
</reference>
<keyword evidence="2" id="KW-0732">Signal</keyword>
<evidence type="ECO:0000256" key="2">
    <source>
        <dbReference type="SAM" id="SignalP"/>
    </source>
</evidence>
<feature type="signal peptide" evidence="2">
    <location>
        <begin position="1"/>
        <end position="29"/>
    </location>
</feature>
<gene>
    <name evidence="3" type="ORF">M2280_003753</name>
</gene>
<comment type="caution">
    <text evidence="3">The sequence shown here is derived from an EMBL/GenBank/DDBJ whole genome shotgun (WGS) entry which is preliminary data.</text>
</comment>
<organism evidence="3 4">
    <name type="scientific">Prescottella agglutinans</name>
    <dbReference type="NCBI Taxonomy" id="1644129"/>
    <lineage>
        <taxon>Bacteria</taxon>
        <taxon>Bacillati</taxon>
        <taxon>Actinomycetota</taxon>
        <taxon>Actinomycetes</taxon>
        <taxon>Mycobacteriales</taxon>
        <taxon>Nocardiaceae</taxon>
        <taxon>Prescottella</taxon>
    </lineage>
</organism>
<dbReference type="RefSeq" id="WP_280761822.1">
    <property type="nucleotide sequence ID" value="NZ_JARXVC010000010.1"/>
</dbReference>
<protein>
    <recommendedName>
        <fullName evidence="5">Calcium-dependent phosphoinositide phospholipase C</fullName>
    </recommendedName>
</protein>
<feature type="chain" id="PRO_5046743844" description="Calcium-dependent phosphoinositide phospholipase C" evidence="2">
    <location>
        <begin position="30"/>
        <end position="425"/>
    </location>
</feature>